<organism evidence="1 2">
    <name type="scientific">Phaeocystidibacter luteus</name>
    <dbReference type="NCBI Taxonomy" id="911197"/>
    <lineage>
        <taxon>Bacteria</taxon>
        <taxon>Pseudomonadati</taxon>
        <taxon>Bacteroidota</taxon>
        <taxon>Flavobacteriia</taxon>
        <taxon>Flavobacteriales</taxon>
        <taxon>Phaeocystidibacteraceae</taxon>
        <taxon>Phaeocystidibacter</taxon>
    </lineage>
</organism>
<keyword evidence="2" id="KW-1185">Reference proteome</keyword>
<sequence length="567" mass="60577">MNEGVLDLGGNTLTITGDIIGSVSGFLRNGTVQFAGSSAQTITGTTSWDDIQINNANGVTIENDTQSVYGVVTLTDGALSTNDALKLRATDTSYAQIEPGSGSLSGNVTYEMYISQAGWHNIASPIASMTLADLEDDIIINYDGNAAGVSAYYWNAGSGDFVAATANTDNFTGGWNVFINNNFIASGKGVNNDGNLPVILDLTGVPNDGSQNITLDYAAIPAWSGFSTSQGGAATDTAGWNLIANPYPSNLDWNQVNKDIPGTINGYYYIWDPGAGSYVYHNGSTGSGGRTATIAPMQAVWVKLDESDATSSTAFDFANADRTVSNPAAHLKIFEQIELGLSEASELSDVTYAVRDQGGYSLDYDSRGDAIKQLNPGKANIYFFTNDSLPVAINTIDQSYSGDSLMIGVQGENGVVYEVDLRQNSFPQDFKVELFDRKTGTITDLKSSSYTFTNDTAFSEHRFNLYAVSKTVGIEEPGDGGAGGQTAFGVVTRGESIIVDLSSSQLPPEVDIDVVDISGRIIYEKSGIDSNGEFEFSFDTGLNQAYIYVVRVKNPETGEMWTEKIFY</sequence>
<dbReference type="EMBL" id="WBVO01000005">
    <property type="protein sequence ID" value="KAB2810100.1"/>
    <property type="molecule type" value="Genomic_DNA"/>
</dbReference>
<protein>
    <recommendedName>
        <fullName evidence="3">T9SS type A sorting domain-containing protein</fullName>
    </recommendedName>
</protein>
<name>A0A6N6RG34_9FLAO</name>
<evidence type="ECO:0000313" key="2">
    <source>
        <dbReference type="Proteomes" id="UP000468650"/>
    </source>
</evidence>
<proteinExistence type="predicted"/>
<evidence type="ECO:0000313" key="1">
    <source>
        <dbReference type="EMBL" id="KAB2810100.1"/>
    </source>
</evidence>
<gene>
    <name evidence="1" type="ORF">F8C67_07645</name>
</gene>
<comment type="caution">
    <text evidence="1">The sequence shown here is derived from an EMBL/GenBank/DDBJ whole genome shotgun (WGS) entry which is preliminary data.</text>
</comment>
<dbReference type="RefSeq" id="WP_151667244.1">
    <property type="nucleotide sequence ID" value="NZ_WBVO01000005.1"/>
</dbReference>
<accession>A0A6N6RG34</accession>
<dbReference type="OrthoDB" id="906679at2"/>
<evidence type="ECO:0008006" key="3">
    <source>
        <dbReference type="Google" id="ProtNLM"/>
    </source>
</evidence>
<reference evidence="1 2" key="1">
    <citation type="submission" date="2019-09" db="EMBL/GenBank/DDBJ databases">
        <title>Genomes of family Cryomorphaceae.</title>
        <authorList>
            <person name="Bowman J.P."/>
        </authorList>
    </citation>
    <scope>NUCLEOTIDE SEQUENCE [LARGE SCALE GENOMIC DNA]</scope>
    <source>
        <strain evidence="1 2">LMG 25704</strain>
    </source>
</reference>
<dbReference type="Proteomes" id="UP000468650">
    <property type="component" value="Unassembled WGS sequence"/>
</dbReference>
<dbReference type="AlphaFoldDB" id="A0A6N6RG34"/>